<sequence length="141" mass="16039">MLLSGKIVGNLSQWNAKNGQKKDSEDKAKKSRVNVQKVTDPSYDALSKNGEEIDDEKELAGTKPWVQTSFGKVLQKRETIQEKEINLSQEHTDIETAKWGDRVEEKEGSESEENLSEQNSKEESQILKWKKAKNKGSCRMI</sequence>
<gene>
    <name evidence="2" type="ORF">K7X08_004408</name>
</gene>
<keyword evidence="3" id="KW-1185">Reference proteome</keyword>
<comment type="caution">
    <text evidence="2">The sequence shown here is derived from an EMBL/GenBank/DDBJ whole genome shotgun (WGS) entry which is preliminary data.</text>
</comment>
<dbReference type="EMBL" id="JAJAGQ010000006">
    <property type="protein sequence ID" value="KAJ8560350.1"/>
    <property type="molecule type" value="Genomic_DNA"/>
</dbReference>
<feature type="compositionally biased region" description="Basic residues" evidence="1">
    <location>
        <begin position="128"/>
        <end position="141"/>
    </location>
</feature>
<proteinExistence type="predicted"/>
<name>A0A9Q1MHG0_9SOLA</name>
<protein>
    <submittedName>
        <fullName evidence="2">Uncharacterized protein</fullName>
    </submittedName>
</protein>
<feature type="compositionally biased region" description="Basic and acidic residues" evidence="1">
    <location>
        <begin position="84"/>
        <end position="109"/>
    </location>
</feature>
<reference evidence="3" key="1">
    <citation type="journal article" date="2023" name="Proc. Natl. Acad. Sci. U.S.A.">
        <title>Genomic and structural basis for evolution of tropane alkaloid biosynthesis.</title>
        <authorList>
            <person name="Wanga Y.-J."/>
            <person name="Taina T."/>
            <person name="Yua J.-Y."/>
            <person name="Lia J."/>
            <person name="Xua B."/>
            <person name="Chenc J."/>
            <person name="D'Auriad J.C."/>
            <person name="Huanga J.-P."/>
            <person name="Huanga S.-X."/>
        </authorList>
    </citation>
    <scope>NUCLEOTIDE SEQUENCE [LARGE SCALE GENOMIC DNA]</scope>
    <source>
        <strain evidence="3">cv. KIB-2019</strain>
    </source>
</reference>
<feature type="region of interest" description="Disordered" evidence="1">
    <location>
        <begin position="84"/>
        <end position="141"/>
    </location>
</feature>
<dbReference type="Proteomes" id="UP001152561">
    <property type="component" value="Unassembled WGS sequence"/>
</dbReference>
<feature type="region of interest" description="Disordered" evidence="1">
    <location>
        <begin position="1"/>
        <end position="53"/>
    </location>
</feature>
<accession>A0A9Q1MHG0</accession>
<organism evidence="2 3">
    <name type="scientific">Anisodus acutangulus</name>
    <dbReference type="NCBI Taxonomy" id="402998"/>
    <lineage>
        <taxon>Eukaryota</taxon>
        <taxon>Viridiplantae</taxon>
        <taxon>Streptophyta</taxon>
        <taxon>Embryophyta</taxon>
        <taxon>Tracheophyta</taxon>
        <taxon>Spermatophyta</taxon>
        <taxon>Magnoliopsida</taxon>
        <taxon>eudicotyledons</taxon>
        <taxon>Gunneridae</taxon>
        <taxon>Pentapetalae</taxon>
        <taxon>asterids</taxon>
        <taxon>lamiids</taxon>
        <taxon>Solanales</taxon>
        <taxon>Solanaceae</taxon>
        <taxon>Solanoideae</taxon>
        <taxon>Hyoscyameae</taxon>
        <taxon>Anisodus</taxon>
    </lineage>
</organism>
<evidence type="ECO:0000313" key="3">
    <source>
        <dbReference type="Proteomes" id="UP001152561"/>
    </source>
</evidence>
<evidence type="ECO:0000313" key="2">
    <source>
        <dbReference type="EMBL" id="KAJ8560350.1"/>
    </source>
</evidence>
<evidence type="ECO:0000256" key="1">
    <source>
        <dbReference type="SAM" id="MobiDB-lite"/>
    </source>
</evidence>
<dbReference type="AlphaFoldDB" id="A0A9Q1MHG0"/>